<dbReference type="CDD" id="cd08249">
    <property type="entry name" value="enoyl_reductase_like"/>
    <property type="match status" value="1"/>
</dbReference>
<dbReference type="GO" id="GO:0016651">
    <property type="term" value="F:oxidoreductase activity, acting on NAD(P)H"/>
    <property type="evidence" value="ECO:0007669"/>
    <property type="project" value="InterPro"/>
</dbReference>
<dbReference type="PANTHER" id="PTHR45348:SF2">
    <property type="entry name" value="ZINC-TYPE ALCOHOL DEHYDROGENASE-LIKE PROTEIN C2E1P3.01"/>
    <property type="match status" value="1"/>
</dbReference>
<dbReference type="SMART" id="SM00829">
    <property type="entry name" value="PKS_ER"/>
    <property type="match status" value="1"/>
</dbReference>
<protein>
    <submittedName>
        <fullName evidence="2">GroES-like protein</fullName>
    </submittedName>
</protein>
<dbReference type="Gene3D" id="3.90.180.10">
    <property type="entry name" value="Medium-chain alcohol dehydrogenases, catalytic domain"/>
    <property type="match status" value="1"/>
</dbReference>
<dbReference type="Pfam" id="PF00107">
    <property type="entry name" value="ADH_zinc_N"/>
    <property type="match status" value="1"/>
</dbReference>
<gene>
    <name evidence="2" type="ORF">OH76DRAFT_806270</name>
</gene>
<dbReference type="Gene3D" id="3.40.50.720">
    <property type="entry name" value="NAD(P)-binding Rossmann-like Domain"/>
    <property type="match status" value="1"/>
</dbReference>
<keyword evidence="3" id="KW-1185">Reference proteome</keyword>
<reference evidence="2 3" key="1">
    <citation type="journal article" date="2018" name="Biotechnol. Biofuels">
        <title>Integrative visual omics of the white-rot fungus Polyporus brumalis exposes the biotechnological potential of its oxidative enzymes for delignifying raw plant biomass.</title>
        <authorList>
            <person name="Miyauchi S."/>
            <person name="Rancon A."/>
            <person name="Drula E."/>
            <person name="Hage H."/>
            <person name="Chaduli D."/>
            <person name="Favel A."/>
            <person name="Grisel S."/>
            <person name="Henrissat B."/>
            <person name="Herpoel-Gimbert I."/>
            <person name="Ruiz-Duenas F.J."/>
            <person name="Chevret D."/>
            <person name="Hainaut M."/>
            <person name="Lin J."/>
            <person name="Wang M."/>
            <person name="Pangilinan J."/>
            <person name="Lipzen A."/>
            <person name="Lesage-Meessen L."/>
            <person name="Navarro D."/>
            <person name="Riley R."/>
            <person name="Grigoriev I.V."/>
            <person name="Zhou S."/>
            <person name="Raouche S."/>
            <person name="Rosso M.N."/>
        </authorList>
    </citation>
    <scope>NUCLEOTIDE SEQUENCE [LARGE SCALE GENOMIC DNA]</scope>
    <source>
        <strain evidence="2 3">BRFM 1820</strain>
    </source>
</reference>
<accession>A0A371D2T6</accession>
<dbReference type="Pfam" id="PF08240">
    <property type="entry name" value="ADH_N"/>
    <property type="match status" value="1"/>
</dbReference>
<dbReference type="InterPro" id="IPR013149">
    <property type="entry name" value="ADH-like_C"/>
</dbReference>
<proteinExistence type="predicted"/>
<dbReference type="InterPro" id="IPR020843">
    <property type="entry name" value="ER"/>
</dbReference>
<dbReference type="OrthoDB" id="10257049at2759"/>
<dbReference type="SUPFAM" id="SSF51735">
    <property type="entry name" value="NAD(P)-binding Rossmann-fold domains"/>
    <property type="match status" value="1"/>
</dbReference>
<dbReference type="EMBL" id="KZ857423">
    <property type="protein sequence ID" value="RDX46868.1"/>
    <property type="molecule type" value="Genomic_DNA"/>
</dbReference>
<dbReference type="Proteomes" id="UP000256964">
    <property type="component" value="Unassembled WGS sequence"/>
</dbReference>
<feature type="domain" description="Enoyl reductase (ER)" evidence="1">
    <location>
        <begin position="17"/>
        <end position="351"/>
    </location>
</feature>
<evidence type="ECO:0000259" key="1">
    <source>
        <dbReference type="SMART" id="SM00829"/>
    </source>
</evidence>
<dbReference type="InterPro" id="IPR047122">
    <property type="entry name" value="Trans-enoyl_RdTase-like"/>
</dbReference>
<dbReference type="InterPro" id="IPR013154">
    <property type="entry name" value="ADH-like_N"/>
</dbReference>
<name>A0A371D2T6_9APHY</name>
<dbReference type="SUPFAM" id="SSF50129">
    <property type="entry name" value="GroES-like"/>
    <property type="match status" value="1"/>
</dbReference>
<evidence type="ECO:0000313" key="2">
    <source>
        <dbReference type="EMBL" id="RDX46868.1"/>
    </source>
</evidence>
<dbReference type="AlphaFoldDB" id="A0A371D2T6"/>
<dbReference type="STRING" id="139420.A0A371D2T6"/>
<evidence type="ECO:0000313" key="3">
    <source>
        <dbReference type="Proteomes" id="UP000256964"/>
    </source>
</evidence>
<dbReference type="PANTHER" id="PTHR45348">
    <property type="entry name" value="HYPOTHETICAL OXIDOREDUCTASE (EUROFUNG)"/>
    <property type="match status" value="1"/>
</dbReference>
<dbReference type="InterPro" id="IPR036291">
    <property type="entry name" value="NAD(P)-bd_dom_sf"/>
</dbReference>
<organism evidence="2 3">
    <name type="scientific">Lentinus brumalis</name>
    <dbReference type="NCBI Taxonomy" id="2498619"/>
    <lineage>
        <taxon>Eukaryota</taxon>
        <taxon>Fungi</taxon>
        <taxon>Dikarya</taxon>
        <taxon>Basidiomycota</taxon>
        <taxon>Agaricomycotina</taxon>
        <taxon>Agaricomycetes</taxon>
        <taxon>Polyporales</taxon>
        <taxon>Polyporaceae</taxon>
        <taxon>Lentinus</taxon>
    </lineage>
</organism>
<dbReference type="InterPro" id="IPR011032">
    <property type="entry name" value="GroES-like_sf"/>
</dbReference>
<sequence>MPHIPMTMKAVVFEEIGRIAVKDHPVPKVGDDEILVKTVAVSLNPTDWMHVDLTLLVGKPGTVLGCDFSGTVVRVGNNVKSPKVGDHVAGFVHGCQFPDEGAFAEYVKTPAELVWVVPPKTLTHEQAAALGCAFWTAAQVFYHPKHLALVEPPQKAAGDEWIFIYGGSSGVGMSATQLAHLSGYKIVTAASPRNFPLLKSLDADEMFDYRDPEIISKIKAVTGDSIKRALDTIAVKESLRMTAETIWPQGGKVNVILPPDPEATSRNDVEIDYTSVFTTLGRAYDFGTDTHYPASPEDRAPMAEFLKKLPKLVRDGAVKPLPVKLWDGGLDTITEGLQYMRDGKVSGEKIVYKL</sequence>